<comment type="caution">
    <text evidence="3">The sequence shown here is derived from an EMBL/GenBank/DDBJ whole genome shotgun (WGS) entry which is preliminary data.</text>
</comment>
<evidence type="ECO:0000313" key="3">
    <source>
        <dbReference type="EMBL" id="KAF4719718.1"/>
    </source>
</evidence>
<name>A0A7J6RG16_PEROL</name>
<dbReference type="EMBL" id="JABANO010025748">
    <property type="protein sequence ID" value="KAF4719718.1"/>
    <property type="molecule type" value="Genomic_DNA"/>
</dbReference>
<sequence length="327" mass="37263">MALLSSLPNNTFWCIGLVSCLLVCLTKGQEFRQQELLYGQLRDCEVEYILFPSVLMPIRTLADSMEHGLTTRIQLFFNHTRSQSRNHRETGLHVCEYVLHNARCGNDRLVSEARILRIEAGVTEEYLAWVDGSQKGFDDVRVWKPYNVIEGEGDYVEAPEDIGIELNRLYRDGLQALKPSPDPSILNGNYTGSGAGRHLSLEFDRGLLRNAYLTVGEVDKERRVATYYPLCDGIISVIPETNLPSESAASYLILKKYGRESPQQRRSFLSWIRGRRTAATSEVLPLASDDHGSPLCHAGHFNRKLQRDDLYKWDRHLSNKFILKAKF</sequence>
<evidence type="ECO:0000256" key="1">
    <source>
        <dbReference type="SAM" id="SignalP"/>
    </source>
</evidence>
<evidence type="ECO:0000313" key="2">
    <source>
        <dbReference type="EMBL" id="KAF4701903.1"/>
    </source>
</evidence>
<dbReference type="Proteomes" id="UP000574390">
    <property type="component" value="Unassembled WGS sequence"/>
</dbReference>
<protein>
    <submittedName>
        <fullName evidence="3">Uncharacterized protein</fullName>
    </submittedName>
</protein>
<dbReference type="AlphaFoldDB" id="A0A7J6RG16"/>
<accession>A0A7J6RG16</accession>
<organism evidence="3 4">
    <name type="scientific">Perkinsus olseni</name>
    <name type="common">Perkinsus atlanticus</name>
    <dbReference type="NCBI Taxonomy" id="32597"/>
    <lineage>
        <taxon>Eukaryota</taxon>
        <taxon>Sar</taxon>
        <taxon>Alveolata</taxon>
        <taxon>Perkinsozoa</taxon>
        <taxon>Perkinsea</taxon>
        <taxon>Perkinsida</taxon>
        <taxon>Perkinsidae</taxon>
        <taxon>Perkinsus</taxon>
    </lineage>
</organism>
<feature type="signal peptide" evidence="1">
    <location>
        <begin position="1"/>
        <end position="28"/>
    </location>
</feature>
<gene>
    <name evidence="2" type="ORF">FOZ62_012215</name>
    <name evidence="3" type="ORF">FOZ63_001067</name>
</gene>
<keyword evidence="4" id="KW-1185">Reference proteome</keyword>
<keyword evidence="1" id="KW-0732">Signal</keyword>
<dbReference type="Proteomes" id="UP000553632">
    <property type="component" value="Unassembled WGS sequence"/>
</dbReference>
<evidence type="ECO:0000313" key="4">
    <source>
        <dbReference type="Proteomes" id="UP000553632"/>
    </source>
</evidence>
<dbReference type="EMBL" id="JABANM010033057">
    <property type="protein sequence ID" value="KAF4701903.1"/>
    <property type="molecule type" value="Genomic_DNA"/>
</dbReference>
<proteinExistence type="predicted"/>
<reference evidence="4 5" key="1">
    <citation type="submission" date="2020-04" db="EMBL/GenBank/DDBJ databases">
        <title>Perkinsus olseni comparative genomics.</title>
        <authorList>
            <person name="Bogema D.R."/>
        </authorList>
    </citation>
    <scope>NUCLEOTIDE SEQUENCE [LARGE SCALE GENOMIC DNA]</scope>
    <source>
        <strain evidence="2">ATCC PRA-205</strain>
        <strain evidence="3 4">ATCC PRA-207</strain>
    </source>
</reference>
<feature type="chain" id="PRO_5036205697" evidence="1">
    <location>
        <begin position="29"/>
        <end position="327"/>
    </location>
</feature>
<evidence type="ECO:0000313" key="5">
    <source>
        <dbReference type="Proteomes" id="UP000574390"/>
    </source>
</evidence>